<dbReference type="InterPro" id="IPR043917">
    <property type="entry name" value="DUF5753"/>
</dbReference>
<keyword evidence="3" id="KW-1185">Reference proteome</keyword>
<evidence type="ECO:0000313" key="3">
    <source>
        <dbReference type="Proteomes" id="UP000253303"/>
    </source>
</evidence>
<comment type="caution">
    <text evidence="2">The sequence shown here is derived from an EMBL/GenBank/DDBJ whole genome shotgun (WGS) entry which is preliminary data.</text>
</comment>
<evidence type="ECO:0000313" key="2">
    <source>
        <dbReference type="EMBL" id="RBQ15571.1"/>
    </source>
</evidence>
<gene>
    <name evidence="2" type="ORF">DP939_34930</name>
</gene>
<proteinExistence type="predicted"/>
<protein>
    <submittedName>
        <fullName evidence="2">Transcriptional regulator</fullName>
    </submittedName>
</protein>
<accession>A0A366LNT4</accession>
<evidence type="ECO:0000259" key="1">
    <source>
        <dbReference type="Pfam" id="PF19054"/>
    </source>
</evidence>
<dbReference type="GO" id="GO:0003677">
    <property type="term" value="F:DNA binding"/>
    <property type="evidence" value="ECO:0007669"/>
    <property type="project" value="InterPro"/>
</dbReference>
<organism evidence="2 3">
    <name type="scientific">Spongiactinospora rosea</name>
    <dbReference type="NCBI Taxonomy" id="2248750"/>
    <lineage>
        <taxon>Bacteria</taxon>
        <taxon>Bacillati</taxon>
        <taxon>Actinomycetota</taxon>
        <taxon>Actinomycetes</taxon>
        <taxon>Streptosporangiales</taxon>
        <taxon>Streptosporangiaceae</taxon>
        <taxon>Spongiactinospora</taxon>
    </lineage>
</organism>
<dbReference type="Pfam" id="PF13560">
    <property type="entry name" value="HTH_31"/>
    <property type="match status" value="1"/>
</dbReference>
<feature type="domain" description="DUF5753" evidence="1">
    <location>
        <begin position="115"/>
        <end position="291"/>
    </location>
</feature>
<reference evidence="2 3" key="1">
    <citation type="submission" date="2018-06" db="EMBL/GenBank/DDBJ databases">
        <title>Sphaerisporangium craniellae sp. nov., isolated from a marine sponge in the South China Sea.</title>
        <authorList>
            <person name="Li L."/>
        </authorList>
    </citation>
    <scope>NUCLEOTIDE SEQUENCE [LARGE SCALE GENOMIC DNA]</scope>
    <source>
        <strain evidence="2 3">LHW63015</strain>
    </source>
</reference>
<dbReference type="AlphaFoldDB" id="A0A366LNT4"/>
<dbReference type="SUPFAM" id="SSF47413">
    <property type="entry name" value="lambda repressor-like DNA-binding domains"/>
    <property type="match status" value="1"/>
</dbReference>
<dbReference type="InterPro" id="IPR010982">
    <property type="entry name" value="Lambda_DNA-bd_dom_sf"/>
</dbReference>
<dbReference type="EMBL" id="QMEY01000022">
    <property type="protein sequence ID" value="RBQ15571.1"/>
    <property type="molecule type" value="Genomic_DNA"/>
</dbReference>
<dbReference type="Proteomes" id="UP000253303">
    <property type="component" value="Unassembled WGS sequence"/>
</dbReference>
<sequence length="300" mass="34258">MRRRGAPKIRPQGGNTVALRSRPTIRQRRLAAELQRLREAAGVSREDVVQQFDWHSTKMYRIENARSGVTSADMLHLLDMYKVSDDRQRAALLQLARNAREKSWWTKHQDIFPGSYLELEAEATAIRSFEAMFVPGLLQTESYARALMRGSLVTRDIDRRVSARMERQKLLVRAGERPRLWAIIDESTLTRPVGGPAIMRAQIDHLIEAQELENITLQVVRTSVGAHPGMCGAFVLMDFPSPEFFAPLVYLESAISSLYLEDEEQIAQYTLMFDHLRAIALGPDESVRYLETIRSNLFSE</sequence>
<name>A0A366LNT4_9ACTN</name>
<dbReference type="Pfam" id="PF19054">
    <property type="entry name" value="DUF5753"/>
    <property type="match status" value="1"/>
</dbReference>